<dbReference type="GO" id="GO:0005778">
    <property type="term" value="C:peroxisomal membrane"/>
    <property type="evidence" value="ECO:0007669"/>
    <property type="project" value="TreeGrafter"/>
</dbReference>
<feature type="transmembrane region" description="Helical" evidence="5">
    <location>
        <begin position="6"/>
        <end position="26"/>
    </location>
</feature>
<dbReference type="EMBL" id="JAAVVJ010000010">
    <property type="protein sequence ID" value="KAF7214264.1"/>
    <property type="molecule type" value="Genomic_DNA"/>
</dbReference>
<dbReference type="InterPro" id="IPR050835">
    <property type="entry name" value="ABC_transporter_sub-D"/>
</dbReference>
<dbReference type="GO" id="GO:0005524">
    <property type="term" value="F:ATP binding"/>
    <property type="evidence" value="ECO:0007669"/>
    <property type="project" value="UniProtKB-KW"/>
</dbReference>
<dbReference type="PANTHER" id="PTHR11384">
    <property type="entry name" value="ATP-BINDING CASSETTE, SUB-FAMILY D MEMBER"/>
    <property type="match status" value="1"/>
</dbReference>
<evidence type="ECO:0000313" key="7">
    <source>
        <dbReference type="EMBL" id="KAF7214264.1"/>
    </source>
</evidence>
<organism evidence="7 8">
    <name type="scientific">Nothobranchius furzeri</name>
    <name type="common">Turquoise killifish</name>
    <dbReference type="NCBI Taxonomy" id="105023"/>
    <lineage>
        <taxon>Eukaryota</taxon>
        <taxon>Metazoa</taxon>
        <taxon>Chordata</taxon>
        <taxon>Craniata</taxon>
        <taxon>Vertebrata</taxon>
        <taxon>Euteleostomi</taxon>
        <taxon>Actinopterygii</taxon>
        <taxon>Neopterygii</taxon>
        <taxon>Teleostei</taxon>
        <taxon>Neoteleostei</taxon>
        <taxon>Acanthomorphata</taxon>
        <taxon>Ovalentaria</taxon>
        <taxon>Atherinomorphae</taxon>
        <taxon>Cyprinodontiformes</taxon>
        <taxon>Nothobranchiidae</taxon>
        <taxon>Nothobranchius</taxon>
    </lineage>
</organism>
<evidence type="ECO:0000256" key="3">
    <source>
        <dbReference type="ARBA" id="ARBA00022989"/>
    </source>
</evidence>
<evidence type="ECO:0000256" key="2">
    <source>
        <dbReference type="ARBA" id="ARBA00022692"/>
    </source>
</evidence>
<evidence type="ECO:0000259" key="6">
    <source>
        <dbReference type="Pfam" id="PF06472"/>
    </source>
</evidence>
<feature type="domain" description="ABC transmembrane type-1" evidence="6">
    <location>
        <begin position="69"/>
        <end position="209"/>
    </location>
</feature>
<dbReference type="GO" id="GO:0015910">
    <property type="term" value="P:long-chain fatty acid import into peroxisome"/>
    <property type="evidence" value="ECO:0007669"/>
    <property type="project" value="TreeGrafter"/>
</dbReference>
<dbReference type="GO" id="GO:0005324">
    <property type="term" value="F:long-chain fatty acid transmembrane transporter activity"/>
    <property type="evidence" value="ECO:0007669"/>
    <property type="project" value="TreeGrafter"/>
</dbReference>
<keyword evidence="4 5" id="KW-0472">Membrane</keyword>
<dbReference type="AlphaFoldDB" id="A0A9D2Y7K8"/>
<feature type="transmembrane region" description="Helical" evidence="5">
    <location>
        <begin position="123"/>
        <end position="142"/>
    </location>
</feature>
<evidence type="ECO:0000313" key="8">
    <source>
        <dbReference type="Proteomes" id="UP000822369"/>
    </source>
</evidence>
<keyword evidence="7" id="KW-0547">Nucleotide-binding</keyword>
<keyword evidence="3 5" id="KW-1133">Transmembrane helix</keyword>
<keyword evidence="2 5" id="KW-0812">Transmembrane</keyword>
<keyword evidence="1" id="KW-0813">Transport</keyword>
<dbReference type="KEGG" id="nfu:107395207"/>
<reference evidence="7" key="1">
    <citation type="submission" date="2020-03" db="EMBL/GenBank/DDBJ databases">
        <title>Intra-Species Differences in Population Size shape Life History and Genome Evolution.</title>
        <authorList>
            <person name="Willemsen D."/>
            <person name="Cui R."/>
            <person name="Valenzano D.R."/>
        </authorList>
    </citation>
    <scope>NUCLEOTIDE SEQUENCE</scope>
    <source>
        <strain evidence="7">GRZ</strain>
        <tissue evidence="7">Whole</tissue>
    </source>
</reference>
<evidence type="ECO:0000256" key="4">
    <source>
        <dbReference type="ARBA" id="ARBA00023136"/>
    </source>
</evidence>
<accession>A0A9D2Y7K8</accession>
<dbReference type="OMA" id="RTYCDAW"/>
<proteinExistence type="predicted"/>
<dbReference type="GO" id="GO:0006635">
    <property type="term" value="P:fatty acid beta-oxidation"/>
    <property type="evidence" value="ECO:0007669"/>
    <property type="project" value="TreeGrafter"/>
</dbReference>
<gene>
    <name evidence="7" type="ORF">G4P62_017712</name>
</gene>
<dbReference type="GO" id="GO:0007031">
    <property type="term" value="P:peroxisome organization"/>
    <property type="evidence" value="ECO:0007669"/>
    <property type="project" value="TreeGrafter"/>
</dbReference>
<dbReference type="Proteomes" id="UP000822369">
    <property type="component" value="Chromosome 10"/>
</dbReference>
<keyword evidence="7" id="KW-0067">ATP-binding</keyword>
<dbReference type="Pfam" id="PF06472">
    <property type="entry name" value="ABC_membrane_2"/>
    <property type="match status" value="1"/>
</dbReference>
<name>A0A9D2Y7K8_NOTFU</name>
<dbReference type="InterPro" id="IPR011527">
    <property type="entry name" value="ABC1_TM_dom"/>
</dbReference>
<dbReference type="PANTHER" id="PTHR11384:SF62">
    <property type="entry name" value="ATP-BINDING CASSETTE SUB-FAMILY D MEMBER 3"/>
    <property type="match status" value="1"/>
</dbReference>
<comment type="caution">
    <text evidence="7">The sequence shown here is derived from an EMBL/GenBank/DDBJ whole genome shotgun (WGS) entry which is preliminary data.</text>
</comment>
<protein>
    <submittedName>
        <fullName evidence="7">ATP-binding cassette sub-family D member 3-like</fullName>
    </submittedName>
</protein>
<dbReference type="GO" id="GO:0042760">
    <property type="term" value="P:very long-chain fatty acid catabolic process"/>
    <property type="evidence" value="ECO:0007669"/>
    <property type="project" value="TreeGrafter"/>
</dbReference>
<dbReference type="GO" id="GO:0140359">
    <property type="term" value="F:ABC-type transporter activity"/>
    <property type="evidence" value="ECO:0007669"/>
    <property type="project" value="InterPro"/>
</dbReference>
<evidence type="ECO:0000256" key="5">
    <source>
        <dbReference type="SAM" id="Phobius"/>
    </source>
</evidence>
<sequence length="222" mass="25577">MAAFSKYVTAKNSCVAGGILFVIYLLKQRSRTPKQYSAKGSSQLLNTEKDVKKDKTAVDKVFFLRILRILNIMVPRVFCMETAYLILIASMLVARTYCDVWMIQNGTMIESAIIGRSTKDFKIFLFSFIKFMPLIALVNNFLKLGLNELKLRFRERLTKRLYDQYLQGFTYYKMGNLDNRIANADQLLTQDVEKFCNSVVDLYSNLSKVALLHVHHLSPSLK</sequence>
<feature type="transmembrane region" description="Helical" evidence="5">
    <location>
        <begin position="83"/>
        <end position="103"/>
    </location>
</feature>
<evidence type="ECO:0000256" key="1">
    <source>
        <dbReference type="ARBA" id="ARBA00022448"/>
    </source>
</evidence>